<name>A0A7H2RJ22_9GAMM</name>
<proteinExistence type="predicted"/>
<dbReference type="RefSeq" id="WP_081410203.1">
    <property type="nucleotide sequence ID" value="NZ_BKGQ01000097.1"/>
</dbReference>
<dbReference type="Proteomes" id="UP000516672">
    <property type="component" value="Chromosome"/>
</dbReference>
<evidence type="ECO:0008006" key="3">
    <source>
        <dbReference type="Google" id="ProtNLM"/>
    </source>
</evidence>
<reference evidence="2" key="2">
    <citation type="submission" date="2020-10" db="EMBL/GenBank/DDBJ databases">
        <title>Clinical and molecular characterization of Acinetobacter seifertii in Taiwan.</title>
        <authorList>
            <person name="Li L.-H."/>
            <person name="Yang Y.-S."/>
            <person name="Sun J.-R."/>
            <person name="Huang T.-W."/>
            <person name="Huang W.-C."/>
            <person name="Wang Y.-C."/>
            <person name="Kuo T.-H."/>
            <person name="Kuo S.-C."/>
            <person name="Chen T.-L."/>
        </authorList>
    </citation>
    <scope>NUCLEOTIDE SEQUENCE [LARGE SCALE GENOMIC DNA]</scope>
    <source>
        <strain evidence="2">AS42</strain>
    </source>
</reference>
<protein>
    <recommendedName>
        <fullName evidence="3">Bacteriophage protein</fullName>
    </recommendedName>
</protein>
<dbReference type="Pfam" id="PF10934">
    <property type="entry name" value="Sheath_initiator"/>
    <property type="match status" value="1"/>
</dbReference>
<dbReference type="InterPro" id="IPR020288">
    <property type="entry name" value="Sheath_initiator"/>
</dbReference>
<gene>
    <name evidence="1" type="ORF">IC779_05380</name>
</gene>
<reference evidence="1 2" key="1">
    <citation type="submission" date="2020-09" db="EMBL/GenBank/DDBJ databases">
        <authorList>
            <person name="Chen F.-J."/>
            <person name="Lee Y.-T."/>
        </authorList>
    </citation>
    <scope>NUCLEOTIDE SEQUENCE [LARGE SCALE GENOMIC DNA]</scope>
    <source>
        <strain evidence="1 2">AS42</strain>
    </source>
</reference>
<evidence type="ECO:0000313" key="1">
    <source>
        <dbReference type="EMBL" id="QOD74167.1"/>
    </source>
</evidence>
<dbReference type="AlphaFoldDB" id="A0A7H2RJ22"/>
<evidence type="ECO:0000313" key="2">
    <source>
        <dbReference type="Proteomes" id="UP000516672"/>
    </source>
</evidence>
<dbReference type="EMBL" id="CP061828">
    <property type="protein sequence ID" value="QOD74167.1"/>
    <property type="molecule type" value="Genomic_DNA"/>
</dbReference>
<accession>A0A7H2RJ22</accession>
<sequence length="128" mass="14270">MRGAKASFFMRYRKLSNDGDYVFGSSKNDFLVNSPEAVAQAILTRLKLWLGEWFANTSDGTGWNQSIVGKQSKNLYELTLHQRVLETPGVKSIVDFQSSLDPDTRRLTVSMTVNTIFGEASLNGDLTT</sequence>
<organism evidence="1 2">
    <name type="scientific">Acinetobacter seifertii</name>
    <dbReference type="NCBI Taxonomy" id="1530123"/>
    <lineage>
        <taxon>Bacteria</taxon>
        <taxon>Pseudomonadati</taxon>
        <taxon>Pseudomonadota</taxon>
        <taxon>Gammaproteobacteria</taxon>
        <taxon>Moraxellales</taxon>
        <taxon>Moraxellaceae</taxon>
        <taxon>Acinetobacter</taxon>
        <taxon>Acinetobacter calcoaceticus/baumannii complex</taxon>
    </lineage>
</organism>